<keyword evidence="4" id="KW-1185">Reference proteome</keyword>
<sequence length="450" mass="50283">MNALNSIPMSRSLIQRISPFFIARIKQNHKLLSSSFSSSSSALHEASSESPSPSLDAVHMTDNCIKRMKELQASEQSSDHKMLRLSVETGGCSGFQYVFDLDDKTNPDDRVFVREGVKLVVDDISYDFVKGATIDYVEELIRSAFVVTTNPSAVGGCSCKRCNKQGKYSLFEVFSNLDQESSMLPKIALSNKHGLPDFNLYLLRPRLKQSDYWQPNHLILEANAKTMKMEVTMFFKQLLATADSQITGCTKNLLKKLLQCSPSVAVTEGFRKNAIFEMNGEKAPSSDGYAAHLFQVAWTIVKAGVSCTGTYVAWTQLELEEAIKIKKFGHATILQNGRLPELKFLVTKVWHALRQQGNDKLETGQPSLNGQLVYFEESLNRHHSLFGMEYISLLSVARKKYRLFKQVESTAEVIIGGIKESGKLRLTRAGRVAASRINLQLCEAWGLSDV</sequence>
<proteinExistence type="inferred from homology"/>
<evidence type="ECO:0000313" key="4">
    <source>
        <dbReference type="Proteomes" id="UP001358586"/>
    </source>
</evidence>
<dbReference type="PANTHER" id="PTHR43011">
    <property type="entry name" value="IRON-SULFUR CLUSTER ASSEMBLY 2 HOMOLOG, MITOCHONDRIAL"/>
    <property type="match status" value="1"/>
</dbReference>
<dbReference type="NCBIfam" id="TIGR00049">
    <property type="entry name" value="iron-sulfur cluster assembly accessory protein"/>
    <property type="match status" value="1"/>
</dbReference>
<dbReference type="Proteomes" id="UP001358586">
    <property type="component" value="Chromosome 1"/>
</dbReference>
<organism evidence="3 4">
    <name type="scientific">Gossypium arboreum</name>
    <name type="common">Tree cotton</name>
    <name type="synonym">Gossypium nanking</name>
    <dbReference type="NCBI Taxonomy" id="29729"/>
    <lineage>
        <taxon>Eukaryota</taxon>
        <taxon>Viridiplantae</taxon>
        <taxon>Streptophyta</taxon>
        <taxon>Embryophyta</taxon>
        <taxon>Tracheophyta</taxon>
        <taxon>Spermatophyta</taxon>
        <taxon>Magnoliopsida</taxon>
        <taxon>eudicotyledons</taxon>
        <taxon>Gunneridae</taxon>
        <taxon>Pentapetalae</taxon>
        <taxon>rosids</taxon>
        <taxon>malvids</taxon>
        <taxon>Malvales</taxon>
        <taxon>Malvaceae</taxon>
        <taxon>Malvoideae</taxon>
        <taxon>Gossypium</taxon>
    </lineage>
</organism>
<gene>
    <name evidence="3" type="ORF">PVK06_001927</name>
</gene>
<dbReference type="InterPro" id="IPR016092">
    <property type="entry name" value="ATAP"/>
</dbReference>
<dbReference type="InterPro" id="IPR035903">
    <property type="entry name" value="HesB-like_dom_sf"/>
</dbReference>
<reference evidence="3 4" key="1">
    <citation type="submission" date="2023-03" db="EMBL/GenBank/DDBJ databases">
        <title>WGS of Gossypium arboreum.</title>
        <authorList>
            <person name="Yu D."/>
        </authorList>
    </citation>
    <scope>NUCLEOTIDE SEQUENCE [LARGE SCALE GENOMIC DNA]</scope>
    <source>
        <tissue evidence="3">Leaf</tissue>
    </source>
</reference>
<dbReference type="EMBL" id="JARKNE010000001">
    <property type="protein sequence ID" value="KAK5845717.1"/>
    <property type="molecule type" value="Genomic_DNA"/>
</dbReference>
<dbReference type="Pfam" id="PF01521">
    <property type="entry name" value="Fe-S_biosyn"/>
    <property type="match status" value="1"/>
</dbReference>
<dbReference type="Gene3D" id="2.60.300.12">
    <property type="entry name" value="HesB-like domain"/>
    <property type="match status" value="1"/>
</dbReference>
<dbReference type="PANTHER" id="PTHR43011:SF1">
    <property type="entry name" value="IRON-SULFUR CLUSTER ASSEMBLY 2 HOMOLOG, MITOCHONDRIAL"/>
    <property type="match status" value="1"/>
</dbReference>
<protein>
    <recommendedName>
        <fullName evidence="2">Core domain-containing protein</fullName>
    </recommendedName>
</protein>
<dbReference type="InterPro" id="IPR000361">
    <property type="entry name" value="ATAP_core_dom"/>
</dbReference>
<evidence type="ECO:0000313" key="3">
    <source>
        <dbReference type="EMBL" id="KAK5845717.1"/>
    </source>
</evidence>
<feature type="domain" description="Core" evidence="2">
    <location>
        <begin position="58"/>
        <end position="160"/>
    </location>
</feature>
<name>A0ABR0R3F4_GOSAR</name>
<comment type="caution">
    <text evidence="3">The sequence shown here is derived from an EMBL/GenBank/DDBJ whole genome shotgun (WGS) entry which is preliminary data.</text>
</comment>
<evidence type="ECO:0000256" key="1">
    <source>
        <dbReference type="ARBA" id="ARBA00006718"/>
    </source>
</evidence>
<evidence type="ECO:0000259" key="2">
    <source>
        <dbReference type="Pfam" id="PF01521"/>
    </source>
</evidence>
<comment type="similarity">
    <text evidence="1">Belongs to the HesB/IscA family.</text>
</comment>
<dbReference type="SUPFAM" id="SSF89360">
    <property type="entry name" value="HesB-like domain"/>
    <property type="match status" value="1"/>
</dbReference>
<accession>A0ABR0R3F4</accession>